<dbReference type="GO" id="GO:0016020">
    <property type="term" value="C:membrane"/>
    <property type="evidence" value="ECO:0007669"/>
    <property type="project" value="UniProtKB-SubCell"/>
</dbReference>
<dbReference type="EMBL" id="BSFK01000016">
    <property type="protein sequence ID" value="GLK77456.1"/>
    <property type="molecule type" value="Genomic_DNA"/>
</dbReference>
<keyword evidence="2" id="KW-0813">Transport</keyword>
<proteinExistence type="predicted"/>
<feature type="transmembrane region" description="Helical" evidence="6">
    <location>
        <begin position="374"/>
        <end position="396"/>
    </location>
</feature>
<dbReference type="PROSITE" id="PS50850">
    <property type="entry name" value="MFS"/>
    <property type="match status" value="1"/>
</dbReference>
<comment type="caution">
    <text evidence="8">The sequence shown here is derived from an EMBL/GenBank/DDBJ whole genome shotgun (WGS) entry which is preliminary data.</text>
</comment>
<evidence type="ECO:0000256" key="5">
    <source>
        <dbReference type="ARBA" id="ARBA00023136"/>
    </source>
</evidence>
<keyword evidence="4 6" id="KW-1133">Transmembrane helix</keyword>
<evidence type="ECO:0000313" key="8">
    <source>
        <dbReference type="EMBL" id="GLK77456.1"/>
    </source>
</evidence>
<feature type="transmembrane region" description="Helical" evidence="6">
    <location>
        <begin position="104"/>
        <end position="126"/>
    </location>
</feature>
<organism evidence="8 9">
    <name type="scientific">Methylopila jiangsuensis</name>
    <dbReference type="NCBI Taxonomy" id="586230"/>
    <lineage>
        <taxon>Bacteria</taxon>
        <taxon>Pseudomonadati</taxon>
        <taxon>Pseudomonadota</taxon>
        <taxon>Alphaproteobacteria</taxon>
        <taxon>Hyphomicrobiales</taxon>
        <taxon>Methylopilaceae</taxon>
        <taxon>Methylopila</taxon>
    </lineage>
</organism>
<feature type="transmembrane region" description="Helical" evidence="6">
    <location>
        <begin position="35"/>
        <end position="59"/>
    </location>
</feature>
<keyword evidence="9" id="KW-1185">Reference proteome</keyword>
<dbReference type="InterPro" id="IPR004752">
    <property type="entry name" value="AmpG_permease/AT-1"/>
</dbReference>
<dbReference type="SUPFAM" id="SSF103473">
    <property type="entry name" value="MFS general substrate transporter"/>
    <property type="match status" value="1"/>
</dbReference>
<feature type="domain" description="Major facilitator superfamily (MFS) profile" evidence="7">
    <location>
        <begin position="1"/>
        <end position="400"/>
    </location>
</feature>
<dbReference type="InterPro" id="IPR036259">
    <property type="entry name" value="MFS_trans_sf"/>
</dbReference>
<evidence type="ECO:0000259" key="7">
    <source>
        <dbReference type="PROSITE" id="PS50850"/>
    </source>
</evidence>
<evidence type="ECO:0000256" key="6">
    <source>
        <dbReference type="SAM" id="Phobius"/>
    </source>
</evidence>
<dbReference type="AlphaFoldDB" id="A0A9W6N4P3"/>
<evidence type="ECO:0000256" key="2">
    <source>
        <dbReference type="ARBA" id="ARBA00022448"/>
    </source>
</evidence>
<evidence type="ECO:0000256" key="1">
    <source>
        <dbReference type="ARBA" id="ARBA00004141"/>
    </source>
</evidence>
<dbReference type="RefSeq" id="WP_271205302.1">
    <property type="nucleotide sequence ID" value="NZ_BSFK01000016.1"/>
</dbReference>
<gene>
    <name evidence="8" type="ORF">GCM10008171_27100</name>
</gene>
<dbReference type="PANTHER" id="PTHR12778">
    <property type="entry name" value="SOLUTE CARRIER FAMILY 33 ACETYL-COA TRANSPORTER -RELATED"/>
    <property type="match status" value="1"/>
</dbReference>
<dbReference type="Proteomes" id="UP001143364">
    <property type="component" value="Unassembled WGS sequence"/>
</dbReference>
<keyword evidence="3 6" id="KW-0812">Transmembrane</keyword>
<reference evidence="8" key="1">
    <citation type="journal article" date="2014" name="Int. J. Syst. Evol. Microbiol.">
        <title>Complete genome sequence of Corynebacterium casei LMG S-19264T (=DSM 44701T), isolated from a smear-ripened cheese.</title>
        <authorList>
            <consortium name="US DOE Joint Genome Institute (JGI-PGF)"/>
            <person name="Walter F."/>
            <person name="Albersmeier A."/>
            <person name="Kalinowski J."/>
            <person name="Ruckert C."/>
        </authorList>
    </citation>
    <scope>NUCLEOTIDE SEQUENCE</scope>
    <source>
        <strain evidence="8">VKM B-2555</strain>
    </source>
</reference>
<dbReference type="GO" id="GO:0022857">
    <property type="term" value="F:transmembrane transporter activity"/>
    <property type="evidence" value="ECO:0007669"/>
    <property type="project" value="InterPro"/>
</dbReference>
<feature type="transmembrane region" description="Helical" evidence="6">
    <location>
        <begin position="346"/>
        <end position="368"/>
    </location>
</feature>
<feature type="transmembrane region" description="Helical" evidence="6">
    <location>
        <begin position="276"/>
        <end position="299"/>
    </location>
</feature>
<evidence type="ECO:0000313" key="9">
    <source>
        <dbReference type="Proteomes" id="UP001143364"/>
    </source>
</evidence>
<name>A0A9W6N4P3_9HYPH</name>
<feature type="transmembrane region" description="Helical" evidence="6">
    <location>
        <begin position="138"/>
        <end position="158"/>
    </location>
</feature>
<feature type="transmembrane region" description="Helical" evidence="6">
    <location>
        <begin position="7"/>
        <end position="29"/>
    </location>
</feature>
<accession>A0A9W6N4P3</accession>
<dbReference type="Gene3D" id="1.20.1250.20">
    <property type="entry name" value="MFS general substrate transporter like domains"/>
    <property type="match status" value="1"/>
</dbReference>
<feature type="transmembrane region" description="Helical" evidence="6">
    <location>
        <begin position="71"/>
        <end position="92"/>
    </location>
</feature>
<comment type="subcellular location">
    <subcellularLocation>
        <location evidence="1">Membrane</location>
        <topology evidence="1">Multi-pass membrane protein</topology>
    </subcellularLocation>
</comment>
<feature type="transmembrane region" description="Helical" evidence="6">
    <location>
        <begin position="250"/>
        <end position="269"/>
    </location>
</feature>
<evidence type="ECO:0000256" key="3">
    <source>
        <dbReference type="ARBA" id="ARBA00022692"/>
    </source>
</evidence>
<keyword evidence="5 6" id="KW-0472">Membrane</keyword>
<sequence length="413" mass="41883">MLRQLRIALLFLPDSLLLGFLVVAGPFLLREEGAGAAMATAVGYVTLPFAVAFLWAPFVDRHPIGWLGRRAGWAGLSQLLAAGVLAAGALWLASVPDGAGGVPVLLVCLAAGVALATRNIALGAWMREGLHESEMATAVGARFAGASIGNWLGSGVLASQFPDYGWPGALAFAALALLVTWPAILALPGDRSAAAEASTDSLVAVAGAMFRRPGLVGAVAMLFVLSAVMAPPFGLGLVLLSDRGFTAEQIGWSAGYGGSILCAAAALACGGLASRFGLTAMIGAGVVLQIGLSLAWAGVALGPDAASWLIGGAVMVAQMGVYAMMSAMWMLATLRLVSLRHAASEIALVNAFLLLGGIVAPNVAGLAIDAYPGWARFFVVHAAVTALAGIAVMMVFSRVGLNRKPVESVAPGG</sequence>
<dbReference type="InterPro" id="IPR020846">
    <property type="entry name" value="MFS_dom"/>
</dbReference>
<feature type="transmembrane region" description="Helical" evidence="6">
    <location>
        <begin position="164"/>
        <end position="187"/>
    </location>
</feature>
<evidence type="ECO:0000256" key="4">
    <source>
        <dbReference type="ARBA" id="ARBA00022989"/>
    </source>
</evidence>
<reference evidence="8" key="2">
    <citation type="submission" date="2023-01" db="EMBL/GenBank/DDBJ databases">
        <authorList>
            <person name="Sun Q."/>
            <person name="Evtushenko L."/>
        </authorList>
    </citation>
    <scope>NUCLEOTIDE SEQUENCE</scope>
    <source>
        <strain evidence="8">VKM B-2555</strain>
    </source>
</reference>
<dbReference type="PANTHER" id="PTHR12778:SF10">
    <property type="entry name" value="MAJOR FACILITATOR SUPERFAMILY DOMAIN-CONTAINING PROTEIN 3"/>
    <property type="match status" value="1"/>
</dbReference>
<feature type="transmembrane region" description="Helical" evidence="6">
    <location>
        <begin position="215"/>
        <end position="238"/>
    </location>
</feature>
<protein>
    <submittedName>
        <fullName evidence="8">MFS transporter</fullName>
    </submittedName>
</protein>